<dbReference type="STRING" id="36849.OXPF_25190"/>
<protein>
    <submittedName>
        <fullName evidence="2">Cupin domain protein</fullName>
    </submittedName>
</protein>
<evidence type="ECO:0000259" key="1">
    <source>
        <dbReference type="Pfam" id="PF07883"/>
    </source>
</evidence>
<dbReference type="CDD" id="cd02230">
    <property type="entry name" value="cupin_HP0902-like"/>
    <property type="match status" value="1"/>
</dbReference>
<dbReference type="Proteomes" id="UP000050326">
    <property type="component" value="Unassembled WGS sequence"/>
</dbReference>
<dbReference type="InterPro" id="IPR013096">
    <property type="entry name" value="Cupin_2"/>
</dbReference>
<sequence length="115" mass="12391">MEKNQFTMNIPNAESVNLESLVEYQSGQLVSLIIAQLPNINVILFAIAQGAQGEAGNAHSATGDALLQILDGTAEITIGEKTFSVKKGESVVMPANVPHALEAKEQFKMLLTYLY</sequence>
<dbReference type="OrthoDB" id="9793184at2"/>
<dbReference type="PANTHER" id="PTHR37694">
    <property type="entry name" value="SLR8022 PROTEIN"/>
    <property type="match status" value="1"/>
</dbReference>
<dbReference type="SUPFAM" id="SSF51182">
    <property type="entry name" value="RmlC-like cupins"/>
    <property type="match status" value="1"/>
</dbReference>
<reference evidence="2 3" key="1">
    <citation type="submission" date="2015-09" db="EMBL/GenBank/DDBJ databases">
        <title>Genome sequence of Oxobacter pfennigii DSM 3222.</title>
        <authorList>
            <person name="Poehlein A."/>
            <person name="Bengelsdorf F.R."/>
            <person name="Schiel-Bengelsdorf B."/>
            <person name="Duerre P."/>
            <person name="Daniel R."/>
        </authorList>
    </citation>
    <scope>NUCLEOTIDE SEQUENCE [LARGE SCALE GENOMIC DNA]</scope>
    <source>
        <strain evidence="2 3">DSM 3222</strain>
    </source>
</reference>
<gene>
    <name evidence="2" type="ORF">OXPF_25190</name>
</gene>
<feature type="domain" description="Cupin type-2" evidence="1">
    <location>
        <begin position="52"/>
        <end position="110"/>
    </location>
</feature>
<dbReference type="RefSeq" id="WP_083479904.1">
    <property type="nucleotide sequence ID" value="NZ_LKET01000032.1"/>
</dbReference>
<dbReference type="InterPro" id="IPR011051">
    <property type="entry name" value="RmlC_Cupin_sf"/>
</dbReference>
<dbReference type="Pfam" id="PF07883">
    <property type="entry name" value="Cupin_2"/>
    <property type="match status" value="1"/>
</dbReference>
<dbReference type="PATRIC" id="fig|36849.3.peg.2661"/>
<name>A0A0P8YBC4_9CLOT</name>
<dbReference type="AlphaFoldDB" id="A0A0P8YBC4"/>
<dbReference type="EMBL" id="LKET01000032">
    <property type="protein sequence ID" value="KPU44349.1"/>
    <property type="molecule type" value="Genomic_DNA"/>
</dbReference>
<dbReference type="PANTHER" id="PTHR37694:SF1">
    <property type="entry name" value="SLR8022 PROTEIN"/>
    <property type="match status" value="1"/>
</dbReference>
<dbReference type="InterPro" id="IPR014710">
    <property type="entry name" value="RmlC-like_jellyroll"/>
</dbReference>
<organism evidence="2 3">
    <name type="scientific">Oxobacter pfennigii</name>
    <dbReference type="NCBI Taxonomy" id="36849"/>
    <lineage>
        <taxon>Bacteria</taxon>
        <taxon>Bacillati</taxon>
        <taxon>Bacillota</taxon>
        <taxon>Clostridia</taxon>
        <taxon>Eubacteriales</taxon>
        <taxon>Clostridiaceae</taxon>
        <taxon>Oxobacter</taxon>
    </lineage>
</organism>
<dbReference type="Gene3D" id="2.60.120.10">
    <property type="entry name" value="Jelly Rolls"/>
    <property type="match status" value="1"/>
</dbReference>
<accession>A0A0P8YBC4</accession>
<proteinExistence type="predicted"/>
<keyword evidence="3" id="KW-1185">Reference proteome</keyword>
<evidence type="ECO:0000313" key="2">
    <source>
        <dbReference type="EMBL" id="KPU44349.1"/>
    </source>
</evidence>
<evidence type="ECO:0000313" key="3">
    <source>
        <dbReference type="Proteomes" id="UP000050326"/>
    </source>
</evidence>
<comment type="caution">
    <text evidence="2">The sequence shown here is derived from an EMBL/GenBank/DDBJ whole genome shotgun (WGS) entry which is preliminary data.</text>
</comment>